<keyword evidence="2" id="KW-0812">Transmembrane</keyword>
<keyword evidence="4" id="KW-1185">Reference proteome</keyword>
<reference evidence="3" key="2">
    <citation type="journal article" date="2023" name="BMC Genomics">
        <title>Pest status, molecular evolution, and epigenetic factors derived from the genome assembly of Frankliniella fusca, a thysanopteran phytovirus vector.</title>
        <authorList>
            <person name="Catto M.A."/>
            <person name="Labadie P.E."/>
            <person name="Jacobson A.L."/>
            <person name="Kennedy G.G."/>
            <person name="Srinivasan R."/>
            <person name="Hunt B.G."/>
        </authorList>
    </citation>
    <scope>NUCLEOTIDE SEQUENCE</scope>
    <source>
        <strain evidence="3">PL_HMW_Pooled</strain>
    </source>
</reference>
<feature type="transmembrane region" description="Helical" evidence="2">
    <location>
        <begin position="23"/>
        <end position="43"/>
    </location>
</feature>
<accession>A0AAE1H513</accession>
<keyword evidence="2" id="KW-1133">Transmembrane helix</keyword>
<reference evidence="3" key="1">
    <citation type="submission" date="2021-07" db="EMBL/GenBank/DDBJ databases">
        <authorList>
            <person name="Catto M.A."/>
            <person name="Jacobson A."/>
            <person name="Kennedy G."/>
            <person name="Labadie P."/>
            <person name="Hunt B.G."/>
            <person name="Srinivasan R."/>
        </authorList>
    </citation>
    <scope>NUCLEOTIDE SEQUENCE</scope>
    <source>
        <strain evidence="3">PL_HMW_Pooled</strain>
        <tissue evidence="3">Head</tissue>
    </source>
</reference>
<evidence type="ECO:0000313" key="3">
    <source>
        <dbReference type="EMBL" id="KAK3914927.1"/>
    </source>
</evidence>
<sequence length="426" mass="44261">MTYPLKHAPAPAPVQAGALLEGAAVAVQGPLTLLVIVIALGLLTDVHLDVHVVLRVVVLLVALRVGISERLNSPDVYLEAVLARVYLPAVDAQVALLGAAQVADEGLHVGSMLVVARLVRLDRVLGRRVADPGGAEAVVVAAQEAAEAEALGRRGQRSWQERVVVVWTSECYVSVTALTLDVVRGEERQPEAGEEVVGEPHEQVLAAGERPHGAHHAAHARGPGGPGPGRPRVPLHLQLHVDAVTVVGEAHAPHPPGGGVRVHVQVALGRQAQLETVVTHLRGGEARGASGQQCAWGRRCDPAAIMDVATSRSILLDHGVFAIKILSTAKVILISLRGDTAGDGGDAVLQLLLPREEGGAGRAVLGGVRAAAYCTGNMTASGKATTVAARQESAQPHSPTVMAGTRARSEGNLTKKCLRFGVAELL</sequence>
<protein>
    <submittedName>
        <fullName evidence="3">Potassium transport system protein kup 1</fullName>
    </submittedName>
</protein>
<evidence type="ECO:0000256" key="1">
    <source>
        <dbReference type="SAM" id="MobiDB-lite"/>
    </source>
</evidence>
<feature type="region of interest" description="Disordered" evidence="1">
    <location>
        <begin position="209"/>
        <end position="233"/>
    </location>
</feature>
<comment type="caution">
    <text evidence="3">The sequence shown here is derived from an EMBL/GenBank/DDBJ whole genome shotgun (WGS) entry which is preliminary data.</text>
</comment>
<evidence type="ECO:0000256" key="2">
    <source>
        <dbReference type="SAM" id="Phobius"/>
    </source>
</evidence>
<gene>
    <name evidence="3" type="ORF">KUF71_005615</name>
</gene>
<evidence type="ECO:0000313" key="4">
    <source>
        <dbReference type="Proteomes" id="UP001219518"/>
    </source>
</evidence>
<proteinExistence type="predicted"/>
<keyword evidence="2" id="KW-0472">Membrane</keyword>
<dbReference type="EMBL" id="JAHWGI010000394">
    <property type="protein sequence ID" value="KAK3914927.1"/>
    <property type="molecule type" value="Genomic_DNA"/>
</dbReference>
<name>A0AAE1H513_9NEOP</name>
<feature type="transmembrane region" description="Helical" evidence="2">
    <location>
        <begin position="50"/>
        <end position="67"/>
    </location>
</feature>
<dbReference type="AlphaFoldDB" id="A0AAE1H513"/>
<organism evidence="3 4">
    <name type="scientific">Frankliniella fusca</name>
    <dbReference type="NCBI Taxonomy" id="407009"/>
    <lineage>
        <taxon>Eukaryota</taxon>
        <taxon>Metazoa</taxon>
        <taxon>Ecdysozoa</taxon>
        <taxon>Arthropoda</taxon>
        <taxon>Hexapoda</taxon>
        <taxon>Insecta</taxon>
        <taxon>Pterygota</taxon>
        <taxon>Neoptera</taxon>
        <taxon>Paraneoptera</taxon>
        <taxon>Thysanoptera</taxon>
        <taxon>Terebrantia</taxon>
        <taxon>Thripoidea</taxon>
        <taxon>Thripidae</taxon>
        <taxon>Frankliniella</taxon>
    </lineage>
</organism>
<dbReference type="Proteomes" id="UP001219518">
    <property type="component" value="Unassembled WGS sequence"/>
</dbReference>